<sequence length="83" mass="9246">MQNFIEENSVGKLSLPNKGKGARCHGVYVSASVPEVPGSKPDSTEEPPCMQAWSLRNLMSWDKRPPAGVVQHNSPRPNLRYWV</sequence>
<dbReference type="EMBL" id="BGPR01002209">
    <property type="protein sequence ID" value="GBM69713.1"/>
    <property type="molecule type" value="Genomic_DNA"/>
</dbReference>
<evidence type="ECO:0000313" key="1">
    <source>
        <dbReference type="EMBL" id="GBM69713.1"/>
    </source>
</evidence>
<protein>
    <submittedName>
        <fullName evidence="1">Uncharacterized protein</fullName>
    </submittedName>
</protein>
<keyword evidence="2" id="KW-1185">Reference proteome</keyword>
<name>A0A4Y2HWN8_ARAVE</name>
<accession>A0A4Y2HWN8</accession>
<organism evidence="1 2">
    <name type="scientific">Araneus ventricosus</name>
    <name type="common">Orbweaver spider</name>
    <name type="synonym">Epeira ventricosa</name>
    <dbReference type="NCBI Taxonomy" id="182803"/>
    <lineage>
        <taxon>Eukaryota</taxon>
        <taxon>Metazoa</taxon>
        <taxon>Ecdysozoa</taxon>
        <taxon>Arthropoda</taxon>
        <taxon>Chelicerata</taxon>
        <taxon>Arachnida</taxon>
        <taxon>Araneae</taxon>
        <taxon>Araneomorphae</taxon>
        <taxon>Entelegynae</taxon>
        <taxon>Araneoidea</taxon>
        <taxon>Araneidae</taxon>
        <taxon>Araneus</taxon>
    </lineage>
</organism>
<dbReference type="Proteomes" id="UP000499080">
    <property type="component" value="Unassembled WGS sequence"/>
</dbReference>
<dbReference type="AlphaFoldDB" id="A0A4Y2HWN8"/>
<evidence type="ECO:0000313" key="2">
    <source>
        <dbReference type="Proteomes" id="UP000499080"/>
    </source>
</evidence>
<comment type="caution">
    <text evidence="1">The sequence shown here is derived from an EMBL/GenBank/DDBJ whole genome shotgun (WGS) entry which is preliminary data.</text>
</comment>
<reference evidence="1 2" key="1">
    <citation type="journal article" date="2019" name="Sci. Rep.">
        <title>Orb-weaving spider Araneus ventricosus genome elucidates the spidroin gene catalogue.</title>
        <authorList>
            <person name="Kono N."/>
            <person name="Nakamura H."/>
            <person name="Ohtoshi R."/>
            <person name="Moran D.A.P."/>
            <person name="Shinohara A."/>
            <person name="Yoshida Y."/>
            <person name="Fujiwara M."/>
            <person name="Mori M."/>
            <person name="Tomita M."/>
            <person name="Arakawa K."/>
        </authorList>
    </citation>
    <scope>NUCLEOTIDE SEQUENCE [LARGE SCALE GENOMIC DNA]</scope>
</reference>
<proteinExistence type="predicted"/>
<gene>
    <name evidence="1" type="ORF">AVEN_88218_1</name>
</gene>